<evidence type="ECO:0000256" key="11">
    <source>
        <dbReference type="ARBA" id="ARBA00031350"/>
    </source>
</evidence>
<gene>
    <name evidence="12" type="primary">pcm_1</name>
    <name evidence="12" type="ORF">LKMONMHP_0073</name>
</gene>
<keyword evidence="8" id="KW-0949">S-adenosyl-L-methionine</keyword>
<dbReference type="RefSeq" id="WP_238309205.1">
    <property type="nucleotide sequence ID" value="NZ_BPQV01000001.1"/>
</dbReference>
<dbReference type="PANTHER" id="PTHR11579:SF0">
    <property type="entry name" value="PROTEIN-L-ISOASPARTATE(D-ASPARTATE) O-METHYLTRANSFERASE"/>
    <property type="match status" value="1"/>
</dbReference>
<evidence type="ECO:0000313" key="13">
    <source>
        <dbReference type="Proteomes" id="UP001055156"/>
    </source>
</evidence>
<evidence type="ECO:0000256" key="4">
    <source>
        <dbReference type="ARBA" id="ARBA00013346"/>
    </source>
</evidence>
<dbReference type="Proteomes" id="UP001055156">
    <property type="component" value="Unassembled WGS sequence"/>
</dbReference>
<protein>
    <recommendedName>
        <fullName evidence="4">Protein-L-isoaspartate O-methyltransferase</fullName>
        <ecNumber evidence="3">2.1.1.77</ecNumber>
    </recommendedName>
    <alternativeName>
        <fullName evidence="11">L-isoaspartyl protein carboxyl methyltransferase</fullName>
    </alternativeName>
    <alternativeName>
        <fullName evidence="9">Protein L-isoaspartyl methyltransferase</fullName>
    </alternativeName>
    <alternativeName>
        <fullName evidence="10">Protein-beta-aspartate methyltransferase</fullName>
    </alternativeName>
</protein>
<dbReference type="EMBL" id="BPQV01000001">
    <property type="protein sequence ID" value="GJE25240.1"/>
    <property type="molecule type" value="Genomic_DNA"/>
</dbReference>
<accession>A0ABQ4T4S4</accession>
<evidence type="ECO:0000256" key="2">
    <source>
        <dbReference type="ARBA" id="ARBA00005369"/>
    </source>
</evidence>
<keyword evidence="13" id="KW-1185">Reference proteome</keyword>
<evidence type="ECO:0000256" key="7">
    <source>
        <dbReference type="ARBA" id="ARBA00022679"/>
    </source>
</evidence>
<reference evidence="12" key="1">
    <citation type="journal article" date="2021" name="Front. Microbiol.">
        <title>Comprehensive Comparative Genomics and Phenotyping of Methylobacterium Species.</title>
        <authorList>
            <person name="Alessa O."/>
            <person name="Ogura Y."/>
            <person name="Fujitani Y."/>
            <person name="Takami H."/>
            <person name="Hayashi T."/>
            <person name="Sahin N."/>
            <person name="Tani A."/>
        </authorList>
    </citation>
    <scope>NUCLEOTIDE SEQUENCE</scope>
    <source>
        <strain evidence="12">NBRC 15689</strain>
    </source>
</reference>
<keyword evidence="7" id="KW-0808">Transferase</keyword>
<proteinExistence type="inferred from homology"/>
<dbReference type="InterPro" id="IPR000682">
    <property type="entry name" value="PCMT"/>
</dbReference>
<evidence type="ECO:0000256" key="8">
    <source>
        <dbReference type="ARBA" id="ARBA00022691"/>
    </source>
</evidence>
<sequence>MTVPETAAHETRFLRMLDRSFRRYGAAEGLPPSLAEAVRATPRHHFVHRFRLSDDGDIQDFEAAPEACLDDIYSDAVMRPVGADGAALPSSNSQPSYILWLLRLLGIEPGQRVLEVGSGSGWLVGVMARLAGPEGRVVGVEIIPELAARSRQDLAGLGLDQATIVTGDGTAAVAGGPFDRVIVTAATWDLTAALFANVVEGGRLLVPILMRGGGDVCQVALLHREDARLVAEKRIPGFFVPLVGPGQPAGRSLPRLEEALRMYGLPSEPTASWPFPLAAFWPVAAAFGLFLRIAEPGTLALATGGKLPPTIALCAPSGGSLALLRGDRLEVYGTQEAARILIEAYRRWASLGMPGPESFALEVVPAAGAPAEAPGLHVEHRGASALVWRLPSDLGAWSILAGALP</sequence>
<evidence type="ECO:0000256" key="6">
    <source>
        <dbReference type="ARBA" id="ARBA00022603"/>
    </source>
</evidence>
<reference evidence="12" key="2">
    <citation type="submission" date="2021-08" db="EMBL/GenBank/DDBJ databases">
        <authorList>
            <person name="Tani A."/>
            <person name="Ola A."/>
            <person name="Ogura Y."/>
            <person name="Katsura K."/>
            <person name="Hayashi T."/>
        </authorList>
    </citation>
    <scope>NUCLEOTIDE SEQUENCE</scope>
    <source>
        <strain evidence="12">NBRC 15689</strain>
    </source>
</reference>
<evidence type="ECO:0000256" key="5">
    <source>
        <dbReference type="ARBA" id="ARBA00022490"/>
    </source>
</evidence>
<evidence type="ECO:0000256" key="10">
    <source>
        <dbReference type="ARBA" id="ARBA00031323"/>
    </source>
</evidence>
<dbReference type="InterPro" id="IPR029063">
    <property type="entry name" value="SAM-dependent_MTases_sf"/>
</dbReference>
<comment type="similarity">
    <text evidence="2">Belongs to the methyltransferase superfamily. L-isoaspartyl/D-aspartyl protein methyltransferase family.</text>
</comment>
<dbReference type="Gene3D" id="3.40.50.150">
    <property type="entry name" value="Vaccinia Virus protein VP39"/>
    <property type="match status" value="1"/>
</dbReference>
<organism evidence="12 13">
    <name type="scientific">Methylobacterium organophilum</name>
    <dbReference type="NCBI Taxonomy" id="410"/>
    <lineage>
        <taxon>Bacteria</taxon>
        <taxon>Pseudomonadati</taxon>
        <taxon>Pseudomonadota</taxon>
        <taxon>Alphaproteobacteria</taxon>
        <taxon>Hyphomicrobiales</taxon>
        <taxon>Methylobacteriaceae</taxon>
        <taxon>Methylobacterium</taxon>
    </lineage>
</organism>
<name>A0ABQ4T4S4_METOR</name>
<dbReference type="CDD" id="cd02440">
    <property type="entry name" value="AdoMet_MTases"/>
    <property type="match status" value="1"/>
</dbReference>
<dbReference type="SUPFAM" id="SSF53335">
    <property type="entry name" value="S-adenosyl-L-methionine-dependent methyltransferases"/>
    <property type="match status" value="1"/>
</dbReference>
<dbReference type="EC" id="2.1.1.77" evidence="3"/>
<evidence type="ECO:0000256" key="3">
    <source>
        <dbReference type="ARBA" id="ARBA00011890"/>
    </source>
</evidence>
<evidence type="ECO:0000256" key="9">
    <source>
        <dbReference type="ARBA" id="ARBA00030757"/>
    </source>
</evidence>
<comment type="subcellular location">
    <subcellularLocation>
        <location evidence="1">Cytoplasm</location>
    </subcellularLocation>
</comment>
<keyword evidence="6" id="KW-0489">Methyltransferase</keyword>
<evidence type="ECO:0000256" key="1">
    <source>
        <dbReference type="ARBA" id="ARBA00004496"/>
    </source>
</evidence>
<keyword evidence="5" id="KW-0963">Cytoplasm</keyword>
<comment type="caution">
    <text evidence="12">The sequence shown here is derived from an EMBL/GenBank/DDBJ whole genome shotgun (WGS) entry which is preliminary data.</text>
</comment>
<dbReference type="PANTHER" id="PTHR11579">
    <property type="entry name" value="PROTEIN-L-ISOASPARTATE O-METHYLTRANSFERASE"/>
    <property type="match status" value="1"/>
</dbReference>
<dbReference type="Pfam" id="PF01135">
    <property type="entry name" value="PCMT"/>
    <property type="match status" value="1"/>
</dbReference>
<evidence type="ECO:0000313" key="12">
    <source>
        <dbReference type="EMBL" id="GJE25240.1"/>
    </source>
</evidence>